<feature type="compositionally biased region" description="Low complexity" evidence="2">
    <location>
        <begin position="321"/>
        <end position="341"/>
    </location>
</feature>
<comment type="caution">
    <text evidence="3">The sequence shown here is derived from an EMBL/GenBank/DDBJ whole genome shotgun (WGS) entry which is preliminary data.</text>
</comment>
<evidence type="ECO:0000256" key="2">
    <source>
        <dbReference type="SAM" id="MobiDB-lite"/>
    </source>
</evidence>
<gene>
    <name evidence="3" type="ORF">SEMRO_15_G011110.1</name>
</gene>
<proteinExistence type="predicted"/>
<keyword evidence="4" id="KW-1185">Reference proteome</keyword>
<feature type="compositionally biased region" description="Basic and acidic residues" evidence="2">
    <location>
        <begin position="529"/>
        <end position="546"/>
    </location>
</feature>
<feature type="compositionally biased region" description="Polar residues" evidence="2">
    <location>
        <begin position="41"/>
        <end position="56"/>
    </location>
</feature>
<protein>
    <submittedName>
        <fullName evidence="3">Uncharacterized protein</fullName>
    </submittedName>
</protein>
<feature type="compositionally biased region" description="Low complexity" evidence="2">
    <location>
        <begin position="67"/>
        <end position="86"/>
    </location>
</feature>
<feature type="region of interest" description="Disordered" evidence="2">
    <location>
        <begin position="290"/>
        <end position="341"/>
    </location>
</feature>
<feature type="region of interest" description="Disordered" evidence="2">
    <location>
        <begin position="39"/>
        <end position="184"/>
    </location>
</feature>
<accession>A0A9N8H299</accession>
<evidence type="ECO:0000313" key="4">
    <source>
        <dbReference type="Proteomes" id="UP001153069"/>
    </source>
</evidence>
<evidence type="ECO:0000256" key="1">
    <source>
        <dbReference type="SAM" id="Coils"/>
    </source>
</evidence>
<dbReference type="Proteomes" id="UP001153069">
    <property type="component" value="Unassembled WGS sequence"/>
</dbReference>
<dbReference type="AlphaFoldDB" id="A0A9N8H299"/>
<reference evidence="3" key="1">
    <citation type="submission" date="2020-06" db="EMBL/GenBank/DDBJ databases">
        <authorList>
            <consortium name="Plant Systems Biology data submission"/>
        </authorList>
    </citation>
    <scope>NUCLEOTIDE SEQUENCE</scope>
    <source>
        <strain evidence="3">D6</strain>
    </source>
</reference>
<dbReference type="EMBL" id="CAICTM010000015">
    <property type="protein sequence ID" value="CAB9497157.1"/>
    <property type="molecule type" value="Genomic_DNA"/>
</dbReference>
<evidence type="ECO:0000313" key="3">
    <source>
        <dbReference type="EMBL" id="CAB9497157.1"/>
    </source>
</evidence>
<name>A0A9N8H299_9STRA</name>
<keyword evidence="1" id="KW-0175">Coiled coil</keyword>
<sequence length="546" mass="59087">MSAGGGDRPLTFRPSVDDRAQLDAFLKDVFKKYLEQRSHLLGSSSDQPSLNPSQGQTKEEDDRSLALRRASMPAATAAASTNPIPAGKQVGTLKQPPPAVLPTKVAQMAPAPRNPRPSKKRKISTLTSSPPTSPEAPDRPPSEPKSSTPAAAGSIWKSEKGAGPKVAAEPQDGKSEICSPEAKSVPTVNHEFIQRQLDSIARASLLRAKTIDIHAPDPEQDAPPNETPVQKRRRLERINGRRKRAKKLIEIDSLNERLVTLVQENNRLKSENADYRQKIEVIKKNLASGRSIASPGRQSTSQPGRAGTPLVRLPNQVQTQPSQSASLPSSRPSTLPSILPQSQPPRLLQLQQQVPPQAQLQPALASAATLPQHVLFSSLLSTLVPSPSPNQSSLLASLSTNNPRLQLQNSSILFRPQLQLQTQLQLPLQLAVARQQQQQQQQQQHPPQPQQVLPSSSGFAQLYAGNPAHLPPSTVSMISRIAQASRQPDQLYPFAVRTAPLHTGTSATTPVAAVASPEAARSGSPPPRNAKELKAWMEKQKKESKK</sequence>
<feature type="compositionally biased region" description="Low complexity" evidence="2">
    <location>
        <begin position="507"/>
        <end position="520"/>
    </location>
</feature>
<feature type="region of interest" description="Disordered" evidence="2">
    <location>
        <begin position="507"/>
        <end position="546"/>
    </location>
</feature>
<feature type="coiled-coil region" evidence="1">
    <location>
        <begin position="251"/>
        <end position="285"/>
    </location>
</feature>
<organism evidence="3 4">
    <name type="scientific">Seminavis robusta</name>
    <dbReference type="NCBI Taxonomy" id="568900"/>
    <lineage>
        <taxon>Eukaryota</taxon>
        <taxon>Sar</taxon>
        <taxon>Stramenopiles</taxon>
        <taxon>Ochrophyta</taxon>
        <taxon>Bacillariophyta</taxon>
        <taxon>Bacillariophyceae</taxon>
        <taxon>Bacillariophycidae</taxon>
        <taxon>Naviculales</taxon>
        <taxon>Naviculaceae</taxon>
        <taxon>Seminavis</taxon>
    </lineage>
</organism>